<sequence>MQPIDFLLLSSFIIIVGTAILICFIYKCLQYFANKRDSSNHAMVLPVYEEKKVFFKNFEKDESFPSQKVLNNIKNPDAKIERPSSFSKGHFKSNLNRIQFATQKNEISNSYKFFDQTKLPNPTEAVTNDINNDNTHNNANSEISDDPFLCPEHSCAKKYCL</sequence>
<reference evidence="2" key="1">
    <citation type="submission" date="2022-11" db="UniProtKB">
        <authorList>
            <consortium name="WormBaseParasite"/>
        </authorList>
    </citation>
    <scope>IDENTIFICATION</scope>
</reference>
<dbReference type="Proteomes" id="UP000887580">
    <property type="component" value="Unplaced"/>
</dbReference>
<organism evidence="1 2">
    <name type="scientific">Panagrolaimus sp. PS1159</name>
    <dbReference type="NCBI Taxonomy" id="55785"/>
    <lineage>
        <taxon>Eukaryota</taxon>
        <taxon>Metazoa</taxon>
        <taxon>Ecdysozoa</taxon>
        <taxon>Nematoda</taxon>
        <taxon>Chromadorea</taxon>
        <taxon>Rhabditida</taxon>
        <taxon>Tylenchina</taxon>
        <taxon>Panagrolaimomorpha</taxon>
        <taxon>Panagrolaimoidea</taxon>
        <taxon>Panagrolaimidae</taxon>
        <taxon>Panagrolaimus</taxon>
    </lineage>
</organism>
<protein>
    <submittedName>
        <fullName evidence="2">ATP synthase F0 subunit 8</fullName>
    </submittedName>
</protein>
<accession>A0AC35GHH8</accession>
<name>A0AC35GHH8_9BILA</name>
<proteinExistence type="predicted"/>
<evidence type="ECO:0000313" key="1">
    <source>
        <dbReference type="Proteomes" id="UP000887580"/>
    </source>
</evidence>
<dbReference type="WBParaSite" id="PS1159_v2.g5353.t1">
    <property type="protein sequence ID" value="PS1159_v2.g5353.t1"/>
    <property type="gene ID" value="PS1159_v2.g5353"/>
</dbReference>
<evidence type="ECO:0000313" key="2">
    <source>
        <dbReference type="WBParaSite" id="PS1159_v2.g5353.t1"/>
    </source>
</evidence>